<dbReference type="InterPro" id="IPR012466">
    <property type="entry name" value="NECAP_PHear"/>
</dbReference>
<keyword evidence="4" id="KW-1185">Reference proteome</keyword>
<feature type="domain" description="NECAP PHear" evidence="2">
    <location>
        <begin position="17"/>
        <end position="194"/>
    </location>
</feature>
<evidence type="ECO:0000313" key="3">
    <source>
        <dbReference type="EMBL" id="KAF1990887.1"/>
    </source>
</evidence>
<evidence type="ECO:0000256" key="1">
    <source>
        <dbReference type="SAM" id="MobiDB-lite"/>
    </source>
</evidence>
<dbReference type="AlphaFoldDB" id="A0A6G1HCU7"/>
<dbReference type="GO" id="GO:0030125">
    <property type="term" value="C:clathrin vesicle coat"/>
    <property type="evidence" value="ECO:0007669"/>
    <property type="project" value="TreeGrafter"/>
</dbReference>
<sequence>MTSTDPITNQPYPPDAIQRVLYIAANVHVYRIPPITSLKGFAAASWTANPADNIFNARLRIIETALPQKDGSEKVITNVLLEDIKTGDLFAACPYIHPSSVEQANDSSRFFAVRVVGGGGMKATLGIGFEDRSEAFDFSISLQDVRRVLDMDATPAMKKTGAGGNSRTVAKAPPQEEKKDFSLKEGEMITVNIGGKGRRGLPPSASKMGMSIEGDKQALFSIKPPPSSESAMPFLPPPPGASTSKAERRRSRSPVPPVQPIQDKASASDLGFDDGEFGEFQ</sequence>
<dbReference type="Gene3D" id="2.30.29.30">
    <property type="entry name" value="Pleckstrin-homology domain (PH domain)/Phosphotyrosine-binding domain (PTB)"/>
    <property type="match status" value="1"/>
</dbReference>
<feature type="compositionally biased region" description="Acidic residues" evidence="1">
    <location>
        <begin position="271"/>
        <end position="281"/>
    </location>
</feature>
<evidence type="ECO:0000259" key="2">
    <source>
        <dbReference type="Pfam" id="PF07933"/>
    </source>
</evidence>
<dbReference type="GO" id="GO:0006897">
    <property type="term" value="P:endocytosis"/>
    <property type="evidence" value="ECO:0007669"/>
    <property type="project" value="InterPro"/>
</dbReference>
<organism evidence="3 4">
    <name type="scientific">Aulographum hederae CBS 113979</name>
    <dbReference type="NCBI Taxonomy" id="1176131"/>
    <lineage>
        <taxon>Eukaryota</taxon>
        <taxon>Fungi</taxon>
        <taxon>Dikarya</taxon>
        <taxon>Ascomycota</taxon>
        <taxon>Pezizomycotina</taxon>
        <taxon>Dothideomycetes</taxon>
        <taxon>Pleosporomycetidae</taxon>
        <taxon>Aulographales</taxon>
        <taxon>Aulographaceae</taxon>
    </lineage>
</organism>
<accession>A0A6G1HCU7</accession>
<feature type="region of interest" description="Disordered" evidence="1">
    <location>
        <begin position="219"/>
        <end position="281"/>
    </location>
</feature>
<dbReference type="EMBL" id="ML977141">
    <property type="protein sequence ID" value="KAF1990887.1"/>
    <property type="molecule type" value="Genomic_DNA"/>
</dbReference>
<name>A0A6G1HCU7_9PEZI</name>
<dbReference type="SUPFAM" id="SSF50729">
    <property type="entry name" value="PH domain-like"/>
    <property type="match status" value="1"/>
</dbReference>
<dbReference type="FunFam" id="2.30.29.30:FF:000465">
    <property type="entry name" value="Adaptin ear-binding coat-associated protein 2"/>
    <property type="match status" value="1"/>
</dbReference>
<feature type="region of interest" description="Disordered" evidence="1">
    <location>
        <begin position="156"/>
        <end position="180"/>
    </location>
</feature>
<dbReference type="Pfam" id="PF07933">
    <property type="entry name" value="DUF1681"/>
    <property type="match status" value="1"/>
</dbReference>
<reference evidence="3" key="1">
    <citation type="journal article" date="2020" name="Stud. Mycol.">
        <title>101 Dothideomycetes genomes: a test case for predicting lifestyles and emergence of pathogens.</title>
        <authorList>
            <person name="Haridas S."/>
            <person name="Albert R."/>
            <person name="Binder M."/>
            <person name="Bloem J."/>
            <person name="Labutti K."/>
            <person name="Salamov A."/>
            <person name="Andreopoulos B."/>
            <person name="Baker S."/>
            <person name="Barry K."/>
            <person name="Bills G."/>
            <person name="Bluhm B."/>
            <person name="Cannon C."/>
            <person name="Castanera R."/>
            <person name="Culley D."/>
            <person name="Daum C."/>
            <person name="Ezra D."/>
            <person name="Gonzalez J."/>
            <person name="Henrissat B."/>
            <person name="Kuo A."/>
            <person name="Liang C."/>
            <person name="Lipzen A."/>
            <person name="Lutzoni F."/>
            <person name="Magnuson J."/>
            <person name="Mondo S."/>
            <person name="Nolan M."/>
            <person name="Ohm R."/>
            <person name="Pangilinan J."/>
            <person name="Park H.-J."/>
            <person name="Ramirez L."/>
            <person name="Alfaro M."/>
            <person name="Sun H."/>
            <person name="Tritt A."/>
            <person name="Yoshinaga Y."/>
            <person name="Zwiers L.-H."/>
            <person name="Turgeon B."/>
            <person name="Goodwin S."/>
            <person name="Spatafora J."/>
            <person name="Crous P."/>
            <person name="Grigoriev I."/>
        </authorList>
    </citation>
    <scope>NUCLEOTIDE SEQUENCE</scope>
    <source>
        <strain evidence="3">CBS 113979</strain>
    </source>
</reference>
<evidence type="ECO:0000313" key="4">
    <source>
        <dbReference type="Proteomes" id="UP000800041"/>
    </source>
</evidence>
<dbReference type="InterPro" id="IPR011993">
    <property type="entry name" value="PH-like_dom_sf"/>
</dbReference>
<dbReference type="Proteomes" id="UP000800041">
    <property type="component" value="Unassembled WGS sequence"/>
</dbReference>
<dbReference type="PANTHER" id="PTHR12847">
    <property type="entry name" value="ATP-BINDING CASSETTE ABC TRANSPORTER-RELATED"/>
    <property type="match status" value="1"/>
</dbReference>
<gene>
    <name evidence="3" type="ORF">K402DRAFT_389789</name>
</gene>
<dbReference type="PANTHER" id="PTHR12847:SF9">
    <property type="entry name" value="NECAP-LIKE PROTEIN CG9132"/>
    <property type="match status" value="1"/>
</dbReference>
<proteinExistence type="predicted"/>
<protein>
    <submittedName>
        <fullName evidence="3">DUF1681-domain-containing protein</fullName>
    </submittedName>
</protein>
<dbReference type="OrthoDB" id="10265489at2759"/>